<comment type="caution">
    <text evidence="5">The sequence shown here is derived from an EMBL/GenBank/DDBJ whole genome shotgun (WGS) entry which is preliminary data.</text>
</comment>
<sequence length="333" mass="36706">MAKKGGLGAGMGAVFASEGMSPDSINDIIHGGTSSEKPEASLLHAAEGASSLRTGVQIKPNLPAGVYADENGTLWVDPNLLKPNPRQPRQYFNEDELKELAESIKQEGVLSPIMIEDAEDGTFYIIAGERRTRASRLAGLKRVPVQLRKYSDVKKLEVALIENIQRTDLNPVEEAQAYYKLMEIGNLTQDEVAQRVGKNRSTVANCLRLLKLPEDIQRALIEGELTSGHARALLSVENAADQRILFAKIMGQGMSVREAESYARDMKDAHQKLPVGQSKVQDNRDPNYIALEQAIIESLGTKVQLKGNFDKGSITISYFSKDDLDRIYNLLIK</sequence>
<dbReference type="SMART" id="SM00470">
    <property type="entry name" value="ParB"/>
    <property type="match status" value="1"/>
</dbReference>
<dbReference type="InterPro" id="IPR050336">
    <property type="entry name" value="Chromosome_partition/occlusion"/>
</dbReference>
<evidence type="ECO:0000313" key="5">
    <source>
        <dbReference type="EMBL" id="MBB5220035.1"/>
    </source>
</evidence>
<dbReference type="InterPro" id="IPR003115">
    <property type="entry name" value="ParB_N"/>
</dbReference>
<accession>A0A840SH63</accession>
<protein>
    <submittedName>
        <fullName evidence="5">ParB family chromosome partitioning protein</fullName>
    </submittedName>
</protein>
<evidence type="ECO:0000256" key="3">
    <source>
        <dbReference type="ARBA" id="ARBA00023125"/>
    </source>
</evidence>
<proteinExistence type="inferred from homology"/>
<dbReference type="SUPFAM" id="SSF109709">
    <property type="entry name" value="KorB DNA-binding domain-like"/>
    <property type="match status" value="1"/>
</dbReference>
<evidence type="ECO:0000256" key="1">
    <source>
        <dbReference type="ARBA" id="ARBA00006295"/>
    </source>
</evidence>
<dbReference type="PANTHER" id="PTHR33375">
    <property type="entry name" value="CHROMOSOME-PARTITIONING PROTEIN PARB-RELATED"/>
    <property type="match status" value="1"/>
</dbReference>
<evidence type="ECO:0000313" key="6">
    <source>
        <dbReference type="Proteomes" id="UP000578697"/>
    </source>
</evidence>
<reference evidence="5 6" key="1">
    <citation type="submission" date="2020-08" db="EMBL/GenBank/DDBJ databases">
        <title>Genomic Encyclopedia of Type Strains, Phase IV (KMG-IV): sequencing the most valuable type-strain genomes for metagenomic binning, comparative biology and taxonomic classification.</title>
        <authorList>
            <person name="Goeker M."/>
        </authorList>
    </citation>
    <scope>NUCLEOTIDE SEQUENCE [LARGE SCALE GENOMIC DNA]</scope>
    <source>
        <strain evidence="5 6">DSM 103679</strain>
    </source>
</reference>
<name>A0A840SH63_9SPIR</name>
<feature type="domain" description="ParB-like N-terminal" evidence="4">
    <location>
        <begin position="74"/>
        <end position="164"/>
    </location>
</feature>
<dbReference type="Pfam" id="PF23552">
    <property type="entry name" value="ParB_C"/>
    <property type="match status" value="1"/>
</dbReference>
<dbReference type="InterPro" id="IPR004437">
    <property type="entry name" value="ParB/RepB/Spo0J"/>
</dbReference>
<keyword evidence="3" id="KW-0238">DNA-binding</keyword>
<dbReference type="NCBIfam" id="TIGR00180">
    <property type="entry name" value="parB_part"/>
    <property type="match status" value="1"/>
</dbReference>
<dbReference type="Pfam" id="PF02195">
    <property type="entry name" value="ParB_N"/>
    <property type="match status" value="1"/>
</dbReference>
<dbReference type="Proteomes" id="UP000578697">
    <property type="component" value="Unassembled WGS sequence"/>
</dbReference>
<dbReference type="InterPro" id="IPR057240">
    <property type="entry name" value="ParB_dimer_C"/>
</dbReference>
<dbReference type="GO" id="GO:0005694">
    <property type="term" value="C:chromosome"/>
    <property type="evidence" value="ECO:0007669"/>
    <property type="project" value="TreeGrafter"/>
</dbReference>
<dbReference type="EMBL" id="JACHFR010000005">
    <property type="protein sequence ID" value="MBB5220035.1"/>
    <property type="molecule type" value="Genomic_DNA"/>
</dbReference>
<dbReference type="FunFam" id="3.90.1530.30:FF:000001">
    <property type="entry name" value="Chromosome partitioning protein ParB"/>
    <property type="match status" value="1"/>
</dbReference>
<dbReference type="InterPro" id="IPR036086">
    <property type="entry name" value="ParB/Sulfiredoxin_sf"/>
</dbReference>
<dbReference type="GO" id="GO:0007059">
    <property type="term" value="P:chromosome segregation"/>
    <property type="evidence" value="ECO:0007669"/>
    <property type="project" value="UniProtKB-KW"/>
</dbReference>
<organism evidence="5 6">
    <name type="scientific">Treponema rectale</name>
    <dbReference type="NCBI Taxonomy" id="744512"/>
    <lineage>
        <taxon>Bacteria</taxon>
        <taxon>Pseudomonadati</taxon>
        <taxon>Spirochaetota</taxon>
        <taxon>Spirochaetia</taxon>
        <taxon>Spirochaetales</taxon>
        <taxon>Treponemataceae</taxon>
        <taxon>Treponema</taxon>
    </lineage>
</organism>
<evidence type="ECO:0000256" key="2">
    <source>
        <dbReference type="ARBA" id="ARBA00022829"/>
    </source>
</evidence>
<evidence type="ECO:0000259" key="4">
    <source>
        <dbReference type="SMART" id="SM00470"/>
    </source>
</evidence>
<gene>
    <name evidence="5" type="ORF">HNP77_002425</name>
</gene>
<keyword evidence="2" id="KW-0159">Chromosome partition</keyword>
<dbReference type="FunFam" id="1.10.10.2830:FF:000001">
    <property type="entry name" value="Chromosome partitioning protein ParB"/>
    <property type="match status" value="1"/>
</dbReference>
<dbReference type="Gene3D" id="3.90.1530.30">
    <property type="match status" value="1"/>
</dbReference>
<comment type="similarity">
    <text evidence="1">Belongs to the ParB family.</text>
</comment>
<dbReference type="GO" id="GO:0003677">
    <property type="term" value="F:DNA binding"/>
    <property type="evidence" value="ECO:0007669"/>
    <property type="project" value="UniProtKB-KW"/>
</dbReference>
<dbReference type="RefSeq" id="WP_343042578.1">
    <property type="nucleotide sequence ID" value="NZ_JACHFR010000005.1"/>
</dbReference>
<keyword evidence="6" id="KW-1185">Reference proteome</keyword>
<dbReference type="GO" id="GO:0045881">
    <property type="term" value="P:positive regulation of sporulation resulting in formation of a cellular spore"/>
    <property type="evidence" value="ECO:0007669"/>
    <property type="project" value="TreeGrafter"/>
</dbReference>
<dbReference type="InterPro" id="IPR041468">
    <property type="entry name" value="HTH_ParB/Spo0J"/>
</dbReference>
<dbReference type="Gene3D" id="1.10.10.2830">
    <property type="match status" value="1"/>
</dbReference>
<dbReference type="PANTHER" id="PTHR33375:SF1">
    <property type="entry name" value="CHROMOSOME-PARTITIONING PROTEIN PARB-RELATED"/>
    <property type="match status" value="1"/>
</dbReference>
<dbReference type="Pfam" id="PF17762">
    <property type="entry name" value="HTH_ParB"/>
    <property type="match status" value="1"/>
</dbReference>
<dbReference type="AlphaFoldDB" id="A0A840SH63"/>
<dbReference type="CDD" id="cd16393">
    <property type="entry name" value="SPO0J_N"/>
    <property type="match status" value="1"/>
</dbReference>
<dbReference type="SUPFAM" id="SSF110849">
    <property type="entry name" value="ParB/Sulfiredoxin"/>
    <property type="match status" value="1"/>
</dbReference>